<dbReference type="Gene3D" id="3.40.1410.10">
    <property type="entry name" value="Chorismate lyase-like"/>
    <property type="match status" value="1"/>
</dbReference>
<dbReference type="HOGENOM" id="CLU_063236_3_1_5"/>
<evidence type="ECO:0000256" key="1">
    <source>
        <dbReference type="ARBA" id="ARBA00023015"/>
    </source>
</evidence>
<feature type="domain" description="HTH gntR-type" evidence="4">
    <location>
        <begin position="13"/>
        <end position="81"/>
    </location>
</feature>
<dbReference type="STRING" id="314256.OG2516_04109"/>
<dbReference type="GO" id="GO:0003700">
    <property type="term" value="F:DNA-binding transcription factor activity"/>
    <property type="evidence" value="ECO:0007669"/>
    <property type="project" value="InterPro"/>
</dbReference>
<dbReference type="InterPro" id="IPR011663">
    <property type="entry name" value="UTRA"/>
</dbReference>
<protein>
    <submittedName>
        <fullName evidence="5">GntR family regulatory protein</fullName>
    </submittedName>
</protein>
<dbReference type="InterPro" id="IPR028978">
    <property type="entry name" value="Chorismate_lyase_/UTRA_dom_sf"/>
</dbReference>
<evidence type="ECO:0000313" key="6">
    <source>
        <dbReference type="Proteomes" id="UP000003635"/>
    </source>
</evidence>
<dbReference type="SMART" id="SM00345">
    <property type="entry name" value="HTH_GNTR"/>
    <property type="match status" value="1"/>
</dbReference>
<keyword evidence="1" id="KW-0805">Transcription regulation</keyword>
<reference evidence="5 6" key="1">
    <citation type="journal article" date="2010" name="J. Bacteriol.">
        <title>Genome sequences of Oceanicola granulosus HTCC2516(T) and Oceanicola batsensis HTCC2597(TDelta).</title>
        <authorList>
            <person name="Thrash J.C."/>
            <person name="Cho J.C."/>
            <person name="Vergin K.L."/>
            <person name="Giovannoni S.J."/>
        </authorList>
    </citation>
    <scope>NUCLEOTIDE SEQUENCE [LARGE SCALE GENOMIC DNA]</scope>
    <source>
        <strain evidence="6">ATCC BAA-861 / DSM 15982 / KCTC 12143 / HTCC2516</strain>
    </source>
</reference>
<dbReference type="InterPro" id="IPR036390">
    <property type="entry name" value="WH_DNA-bd_sf"/>
</dbReference>
<accession>Q2CEE7</accession>
<dbReference type="SMART" id="SM00866">
    <property type="entry name" value="UTRA"/>
    <property type="match status" value="1"/>
</dbReference>
<sequence length="241" mass="25703">MGDLAERVRNQTGPLSRRLRQALASAIRDGSLPANTVLPPERELAQELGVSRTTLRASLRELSQIGLVQTRHGAGTVVTGPIPKALTRLSGFTEDIRARGLVPSSDILSCDRGVAGTDVAVRTGMPLGTPIMTLARLRRADGEALSYETVTVPIHAVGEDWSGEGSLYERMDACGTRPRRMLQTLQAVAVPADIAAFLEVAPGAPALRIAQIGYGADGLAVEDALSWYRGDRYTYVGELEG</sequence>
<keyword evidence="3" id="KW-0804">Transcription</keyword>
<dbReference type="InterPro" id="IPR036388">
    <property type="entry name" value="WH-like_DNA-bd_sf"/>
</dbReference>
<dbReference type="CDD" id="cd07377">
    <property type="entry name" value="WHTH_GntR"/>
    <property type="match status" value="1"/>
</dbReference>
<dbReference type="Gene3D" id="1.10.10.10">
    <property type="entry name" value="Winged helix-like DNA-binding domain superfamily/Winged helix DNA-binding domain"/>
    <property type="match status" value="1"/>
</dbReference>
<evidence type="ECO:0000256" key="2">
    <source>
        <dbReference type="ARBA" id="ARBA00023125"/>
    </source>
</evidence>
<dbReference type="SUPFAM" id="SSF46785">
    <property type="entry name" value="Winged helix' DNA-binding domain"/>
    <property type="match status" value="1"/>
</dbReference>
<dbReference type="RefSeq" id="WP_007254350.1">
    <property type="nucleotide sequence ID" value="NZ_CH724107.1"/>
</dbReference>
<dbReference type="SUPFAM" id="SSF64288">
    <property type="entry name" value="Chorismate lyase-like"/>
    <property type="match status" value="1"/>
</dbReference>
<gene>
    <name evidence="5" type="ORF">OG2516_04109</name>
</gene>
<dbReference type="eggNOG" id="COG2188">
    <property type="taxonomic scope" value="Bacteria"/>
</dbReference>
<keyword evidence="6" id="KW-1185">Reference proteome</keyword>
<dbReference type="GO" id="GO:0045892">
    <property type="term" value="P:negative regulation of DNA-templated transcription"/>
    <property type="evidence" value="ECO:0007669"/>
    <property type="project" value="TreeGrafter"/>
</dbReference>
<evidence type="ECO:0000256" key="3">
    <source>
        <dbReference type="ARBA" id="ARBA00023163"/>
    </source>
</evidence>
<dbReference type="PROSITE" id="PS50949">
    <property type="entry name" value="HTH_GNTR"/>
    <property type="match status" value="1"/>
</dbReference>
<dbReference type="InterPro" id="IPR000524">
    <property type="entry name" value="Tscrpt_reg_HTH_GntR"/>
</dbReference>
<dbReference type="Proteomes" id="UP000003635">
    <property type="component" value="Unassembled WGS sequence"/>
</dbReference>
<dbReference type="PRINTS" id="PR00035">
    <property type="entry name" value="HTHGNTR"/>
</dbReference>
<proteinExistence type="predicted"/>
<dbReference type="Pfam" id="PF00392">
    <property type="entry name" value="GntR"/>
    <property type="match status" value="1"/>
</dbReference>
<dbReference type="GO" id="GO:0003677">
    <property type="term" value="F:DNA binding"/>
    <property type="evidence" value="ECO:0007669"/>
    <property type="project" value="UniProtKB-KW"/>
</dbReference>
<name>Q2CEE7_OCEGH</name>
<organism evidence="5 6">
    <name type="scientific">Oceanicola granulosus (strain ATCC BAA-861 / DSM 15982 / KCTC 12143 / HTCC2516)</name>
    <dbReference type="NCBI Taxonomy" id="314256"/>
    <lineage>
        <taxon>Bacteria</taxon>
        <taxon>Pseudomonadati</taxon>
        <taxon>Pseudomonadota</taxon>
        <taxon>Alphaproteobacteria</taxon>
        <taxon>Rhodobacterales</taxon>
        <taxon>Roseobacteraceae</taxon>
        <taxon>Oceanicola</taxon>
    </lineage>
</organism>
<dbReference type="PANTHER" id="PTHR44846">
    <property type="entry name" value="MANNOSYL-D-GLYCERATE TRANSPORT/METABOLISM SYSTEM REPRESSOR MNGR-RELATED"/>
    <property type="match status" value="1"/>
</dbReference>
<dbReference type="EMBL" id="AAOT01000018">
    <property type="protein sequence ID" value="EAR51050.1"/>
    <property type="molecule type" value="Genomic_DNA"/>
</dbReference>
<comment type="caution">
    <text evidence="5">The sequence shown here is derived from an EMBL/GenBank/DDBJ whole genome shotgun (WGS) entry which is preliminary data.</text>
</comment>
<dbReference type="PANTHER" id="PTHR44846:SF1">
    <property type="entry name" value="MANNOSYL-D-GLYCERATE TRANSPORT_METABOLISM SYSTEM REPRESSOR MNGR-RELATED"/>
    <property type="match status" value="1"/>
</dbReference>
<dbReference type="AlphaFoldDB" id="Q2CEE7"/>
<dbReference type="InterPro" id="IPR050679">
    <property type="entry name" value="Bact_HTH_transcr_reg"/>
</dbReference>
<keyword evidence="2" id="KW-0238">DNA-binding</keyword>
<evidence type="ECO:0000313" key="5">
    <source>
        <dbReference type="EMBL" id="EAR51050.1"/>
    </source>
</evidence>
<dbReference type="Pfam" id="PF07702">
    <property type="entry name" value="UTRA"/>
    <property type="match status" value="1"/>
</dbReference>
<evidence type="ECO:0000259" key="4">
    <source>
        <dbReference type="PROSITE" id="PS50949"/>
    </source>
</evidence>